<sequence>MSKKYNQEYFNKIKKLIPKKTTQKDKEGKLIDKPEIEILGEKKLELDNQIQTLDQEILTRQGLSKNTADIYSAYSYIKRTRQDYEAHLTTNFTSGHLNGQQLQTISNQFRNGGTNNYNWNANITNQYSKNITTGVNYTDNLYQLDIGGTNHEITEEQLVSIIARICHGLSTIDDNEFKAKFNAWDTNPTNQTDFATHLGTLTNEGKLVKTKDKNGQALKTLDLASSYTKDDNAVYTTNNLVKGPKNGKTLVETLTKDNTHHEVVSILGKGEFISVIAEELAVMLIIEMKNIRVGAMELISTRWIIFREALSDEKIDEKKAEKVTKEAERNNLKTEIDKLIADELTSRRTTLATYKITDGFEDKTSETNGKDNRRTSDDLTKIKELLEDIRFLENADTSQSSSDAEENTAYAKLETLLSDYQNSKLFKFIIAEGSTNDDKCKKIKETNDLQSYHDDYEKWDKLIKFSDRQRAELQSIAKALGKQEDPNENLPTYQTELKKLDPTLTETTSETMKKELEKVLESGKLKATFKTVMTKADKYDQETDSKKEKTAKIIKMNMNRKPEDANPTDEEITTGLYKLAVGEYSQKTEEQIKT</sequence>
<comment type="caution">
    <text evidence="1">The sequence shown here is derived from an EMBL/GenBank/DDBJ whole genome shotgun (WGS) entry which is preliminary data.</text>
</comment>
<keyword evidence="2" id="KW-1185">Reference proteome</keyword>
<protein>
    <submittedName>
        <fullName evidence="1">8231_t:CDS:1</fullName>
    </submittedName>
</protein>
<dbReference type="EMBL" id="CAJVPW010002491">
    <property type="protein sequence ID" value="CAG8507548.1"/>
    <property type="molecule type" value="Genomic_DNA"/>
</dbReference>
<gene>
    <name evidence="1" type="ORF">SPELUC_LOCUS3318</name>
</gene>
<evidence type="ECO:0000313" key="2">
    <source>
        <dbReference type="Proteomes" id="UP000789366"/>
    </source>
</evidence>
<proteinExistence type="predicted"/>
<reference evidence="1" key="1">
    <citation type="submission" date="2021-06" db="EMBL/GenBank/DDBJ databases">
        <authorList>
            <person name="Kallberg Y."/>
            <person name="Tangrot J."/>
            <person name="Rosling A."/>
        </authorList>
    </citation>
    <scope>NUCLEOTIDE SEQUENCE</scope>
    <source>
        <strain evidence="1">28 12/20/2015</strain>
    </source>
</reference>
<evidence type="ECO:0000313" key="1">
    <source>
        <dbReference type="EMBL" id="CAG8507548.1"/>
    </source>
</evidence>
<accession>A0ACA9L2J0</accession>
<dbReference type="Proteomes" id="UP000789366">
    <property type="component" value="Unassembled WGS sequence"/>
</dbReference>
<name>A0ACA9L2J0_9GLOM</name>
<organism evidence="1 2">
    <name type="scientific">Cetraspora pellucida</name>
    <dbReference type="NCBI Taxonomy" id="1433469"/>
    <lineage>
        <taxon>Eukaryota</taxon>
        <taxon>Fungi</taxon>
        <taxon>Fungi incertae sedis</taxon>
        <taxon>Mucoromycota</taxon>
        <taxon>Glomeromycotina</taxon>
        <taxon>Glomeromycetes</taxon>
        <taxon>Diversisporales</taxon>
        <taxon>Gigasporaceae</taxon>
        <taxon>Cetraspora</taxon>
    </lineage>
</organism>